<sequence>MGTVQEIPCNPEYFLAEAGWDPLSGLGSPNFPLLQEAVLAVFGDKEAESLPSPPSADVQQQEQKDYITGTEFSKEEEWADHGSDGSSTDTDNHHHPPHGGGGIAPFYELSFWLPMGVALVALGVSLRNSNAYLRRGLVAPAGGYGAV</sequence>
<name>A0A6V1PJ54_HETAK</name>
<reference evidence="2" key="1">
    <citation type="submission" date="2021-01" db="EMBL/GenBank/DDBJ databases">
        <authorList>
            <person name="Corre E."/>
            <person name="Pelletier E."/>
            <person name="Niang G."/>
            <person name="Scheremetjew M."/>
            <person name="Finn R."/>
            <person name="Kale V."/>
            <person name="Holt S."/>
            <person name="Cochrane G."/>
            <person name="Meng A."/>
            <person name="Brown T."/>
            <person name="Cohen L."/>
        </authorList>
    </citation>
    <scope>NUCLEOTIDE SEQUENCE</scope>
    <source>
        <strain evidence="2">CCMP3107</strain>
    </source>
</reference>
<evidence type="ECO:0000313" key="3">
    <source>
        <dbReference type="EMBL" id="CAE0629408.1"/>
    </source>
</evidence>
<evidence type="ECO:0000313" key="2">
    <source>
        <dbReference type="EMBL" id="CAE0629407.1"/>
    </source>
</evidence>
<gene>
    <name evidence="2" type="ORF">HAKA00212_LOCUS8089</name>
    <name evidence="3" type="ORF">HAKA00212_LOCUS8090</name>
</gene>
<accession>A0A6V1PJ54</accession>
<dbReference type="AlphaFoldDB" id="A0A6V1PJ54"/>
<protein>
    <submittedName>
        <fullName evidence="2">Uncharacterized protein</fullName>
    </submittedName>
</protein>
<evidence type="ECO:0000256" key="1">
    <source>
        <dbReference type="SAM" id="MobiDB-lite"/>
    </source>
</evidence>
<dbReference type="EMBL" id="HBIU01017353">
    <property type="protein sequence ID" value="CAE0629408.1"/>
    <property type="molecule type" value="Transcribed_RNA"/>
</dbReference>
<dbReference type="EMBL" id="HBIU01017352">
    <property type="protein sequence ID" value="CAE0629407.1"/>
    <property type="molecule type" value="Transcribed_RNA"/>
</dbReference>
<proteinExistence type="predicted"/>
<feature type="region of interest" description="Disordered" evidence="1">
    <location>
        <begin position="45"/>
        <end position="99"/>
    </location>
</feature>
<feature type="compositionally biased region" description="Basic and acidic residues" evidence="1">
    <location>
        <begin position="72"/>
        <end position="83"/>
    </location>
</feature>
<organism evidence="2">
    <name type="scientific">Heterosigma akashiwo</name>
    <name type="common">Chromophytic alga</name>
    <name type="synonym">Heterosigma carterae</name>
    <dbReference type="NCBI Taxonomy" id="2829"/>
    <lineage>
        <taxon>Eukaryota</taxon>
        <taxon>Sar</taxon>
        <taxon>Stramenopiles</taxon>
        <taxon>Ochrophyta</taxon>
        <taxon>Raphidophyceae</taxon>
        <taxon>Chattonellales</taxon>
        <taxon>Chattonellaceae</taxon>
        <taxon>Heterosigma</taxon>
    </lineage>
</organism>